<dbReference type="InterPro" id="IPR005607">
    <property type="entry name" value="BSD_dom"/>
</dbReference>
<organism evidence="2 3">
    <name type="scientific">Gossypium laxum</name>
    <dbReference type="NCBI Taxonomy" id="34288"/>
    <lineage>
        <taxon>Eukaryota</taxon>
        <taxon>Viridiplantae</taxon>
        <taxon>Streptophyta</taxon>
        <taxon>Embryophyta</taxon>
        <taxon>Tracheophyta</taxon>
        <taxon>Spermatophyta</taxon>
        <taxon>Magnoliopsida</taxon>
        <taxon>eudicotyledons</taxon>
        <taxon>Gunneridae</taxon>
        <taxon>Pentapetalae</taxon>
        <taxon>rosids</taxon>
        <taxon>malvids</taxon>
        <taxon>Malvales</taxon>
        <taxon>Malvaceae</taxon>
        <taxon>Malvoideae</taxon>
        <taxon>Gossypium</taxon>
    </lineage>
</organism>
<dbReference type="PROSITE" id="PS50858">
    <property type="entry name" value="BSD"/>
    <property type="match status" value="1"/>
</dbReference>
<dbReference type="Pfam" id="PF03909">
    <property type="entry name" value="BSD"/>
    <property type="match status" value="1"/>
</dbReference>
<comment type="caution">
    <text evidence="2">The sequence shown here is derived from an EMBL/GenBank/DDBJ whole genome shotgun (WGS) entry which is preliminary data.</text>
</comment>
<name>A0A7J8ZUF4_9ROSI</name>
<dbReference type="EMBL" id="JABEZV010000007">
    <property type="protein sequence ID" value="MBA0715365.1"/>
    <property type="molecule type" value="Genomic_DNA"/>
</dbReference>
<reference evidence="2 3" key="1">
    <citation type="journal article" date="2019" name="Genome Biol. Evol.">
        <title>Insights into the evolution of the New World diploid cottons (Gossypium, subgenus Houzingenia) based on genome sequencing.</title>
        <authorList>
            <person name="Grover C.E."/>
            <person name="Arick M.A. 2nd"/>
            <person name="Thrash A."/>
            <person name="Conover J.L."/>
            <person name="Sanders W.S."/>
            <person name="Peterson D.G."/>
            <person name="Frelichowski J.E."/>
            <person name="Scheffler J.A."/>
            <person name="Scheffler B.E."/>
            <person name="Wendel J.F."/>
        </authorList>
    </citation>
    <scope>NUCLEOTIDE SEQUENCE [LARGE SCALE GENOMIC DNA]</scope>
    <source>
        <strain evidence="2">4</strain>
        <tissue evidence="2">Leaf</tissue>
    </source>
</reference>
<dbReference type="Gene3D" id="1.10.3970.10">
    <property type="entry name" value="BSD domain"/>
    <property type="match status" value="1"/>
</dbReference>
<dbReference type="InterPro" id="IPR035925">
    <property type="entry name" value="BSD_dom_sf"/>
</dbReference>
<accession>A0A7J8ZUF4</accession>
<sequence>MEDDVAGDDGDIEAQTSYNVRKDLSDWQERHAVLVLSKVKELSQLRFKLCPRHLKEEKFWRIYFMLVNSYVAEYELHAIQRAKLQSIAMKDEKTSDTCAYEVEMADRNQADSVAPSTP</sequence>
<proteinExistence type="predicted"/>
<dbReference type="PANTHER" id="PTHR31923">
    <property type="entry name" value="BSD DOMAIN-CONTAINING PROTEIN"/>
    <property type="match status" value="1"/>
</dbReference>
<protein>
    <recommendedName>
        <fullName evidence="1">BSD domain-containing protein</fullName>
    </recommendedName>
</protein>
<dbReference type="Proteomes" id="UP000593574">
    <property type="component" value="Unassembled WGS sequence"/>
</dbReference>
<dbReference type="SUPFAM" id="SSF140383">
    <property type="entry name" value="BSD domain-like"/>
    <property type="match status" value="1"/>
</dbReference>
<evidence type="ECO:0000259" key="1">
    <source>
        <dbReference type="PROSITE" id="PS50858"/>
    </source>
</evidence>
<feature type="domain" description="BSD" evidence="1">
    <location>
        <begin position="12"/>
        <end position="71"/>
    </location>
</feature>
<gene>
    <name evidence="2" type="ORF">Golax_014266</name>
</gene>
<keyword evidence="3" id="KW-1185">Reference proteome</keyword>
<dbReference type="PANTHER" id="PTHR31923:SF3">
    <property type="entry name" value="BSD DOMAIN-CONTAINING PROTEIN"/>
    <property type="match status" value="1"/>
</dbReference>
<dbReference type="SMART" id="SM00751">
    <property type="entry name" value="BSD"/>
    <property type="match status" value="1"/>
</dbReference>
<evidence type="ECO:0000313" key="2">
    <source>
        <dbReference type="EMBL" id="MBA0715365.1"/>
    </source>
</evidence>
<dbReference type="AlphaFoldDB" id="A0A7J8ZUF4"/>
<evidence type="ECO:0000313" key="3">
    <source>
        <dbReference type="Proteomes" id="UP000593574"/>
    </source>
</evidence>